<comment type="function">
    <text evidence="9">Involved in the transport of molybdenum into the cell. Part of the binding-protein-dependent transport system ModABCD.</text>
</comment>
<keyword evidence="5 13" id="KW-0479">Metal-binding</keyword>
<dbReference type="GO" id="GO:0030288">
    <property type="term" value="C:outer membrane-bounded periplasmic space"/>
    <property type="evidence" value="ECO:0007669"/>
    <property type="project" value="TreeGrafter"/>
</dbReference>
<proteinExistence type="inferred from homology"/>
<evidence type="ECO:0000256" key="14">
    <source>
        <dbReference type="SAM" id="SignalP"/>
    </source>
</evidence>
<keyword evidence="3" id="KW-0813">Transport</keyword>
<feature type="chain" id="PRO_5032816769" description="Molybdate-binding protein ModA" evidence="14">
    <location>
        <begin position="30"/>
        <end position="261"/>
    </location>
</feature>
<dbReference type="InterPro" id="IPR005950">
    <property type="entry name" value="ModA"/>
</dbReference>
<name>A0A844CME7_9RHOB</name>
<feature type="binding site" evidence="13">
    <location>
        <position position="151"/>
    </location>
    <ligand>
        <name>molybdate</name>
        <dbReference type="ChEBI" id="CHEBI:36264"/>
    </ligand>
</feature>
<evidence type="ECO:0000256" key="6">
    <source>
        <dbReference type="ARBA" id="ARBA00022729"/>
    </source>
</evidence>
<evidence type="ECO:0000256" key="4">
    <source>
        <dbReference type="ARBA" id="ARBA00022475"/>
    </source>
</evidence>
<keyword evidence="8" id="KW-0826">Tungsten</keyword>
<keyword evidence="4" id="KW-1003">Cell membrane</keyword>
<dbReference type="FunFam" id="3.40.190.10:FF:000030">
    <property type="entry name" value="Molybdate ABC transporter substrate-binding protein"/>
    <property type="match status" value="1"/>
</dbReference>
<dbReference type="AlphaFoldDB" id="A0A844CME7"/>
<comment type="similarity">
    <text evidence="2">Belongs to the bacterial solute-binding protein ModA family.</text>
</comment>
<evidence type="ECO:0000313" key="16">
    <source>
        <dbReference type="Proteomes" id="UP000564704"/>
    </source>
</evidence>
<feature type="binding site" evidence="13">
    <location>
        <position position="39"/>
    </location>
    <ligand>
        <name>molybdate</name>
        <dbReference type="ChEBI" id="CHEBI:36264"/>
    </ligand>
</feature>
<keyword evidence="7" id="KW-0472">Membrane</keyword>
<dbReference type="GO" id="GO:0015689">
    <property type="term" value="P:molybdate ion transport"/>
    <property type="evidence" value="ECO:0007669"/>
    <property type="project" value="InterPro"/>
</dbReference>
<accession>A0A844CME7</accession>
<dbReference type="GO" id="GO:0005886">
    <property type="term" value="C:plasma membrane"/>
    <property type="evidence" value="ECO:0007669"/>
    <property type="project" value="UniProtKB-SubCell"/>
</dbReference>
<feature type="binding site" evidence="13">
    <location>
        <position position="196"/>
    </location>
    <ligand>
        <name>molybdate</name>
        <dbReference type="ChEBI" id="CHEBI:36264"/>
    </ligand>
</feature>
<evidence type="ECO:0000256" key="3">
    <source>
        <dbReference type="ARBA" id="ARBA00022448"/>
    </source>
</evidence>
<comment type="caution">
    <text evidence="15">The sequence shown here is derived from an EMBL/GenBank/DDBJ whole genome shotgun (WGS) entry which is preliminary data.</text>
</comment>
<evidence type="ECO:0000256" key="2">
    <source>
        <dbReference type="ARBA" id="ARBA00009175"/>
    </source>
</evidence>
<evidence type="ECO:0000256" key="13">
    <source>
        <dbReference type="PIRSR" id="PIRSR004846-1"/>
    </source>
</evidence>
<evidence type="ECO:0000256" key="5">
    <source>
        <dbReference type="ARBA" id="ARBA00022723"/>
    </source>
</evidence>
<comment type="subunit">
    <text evidence="10">The complex is composed of two ATP-binding proteins (ModC), two transmembrane proteins (ModB) and a solute-binding protein (ModA).</text>
</comment>
<dbReference type="Proteomes" id="UP000564704">
    <property type="component" value="Unassembled WGS sequence"/>
</dbReference>
<keyword evidence="6 14" id="KW-0732">Signal</keyword>
<dbReference type="OrthoDB" id="9785015at2"/>
<evidence type="ECO:0000256" key="9">
    <source>
        <dbReference type="ARBA" id="ARBA00056002"/>
    </source>
</evidence>
<dbReference type="GO" id="GO:0030973">
    <property type="term" value="F:molybdate ion binding"/>
    <property type="evidence" value="ECO:0007669"/>
    <property type="project" value="TreeGrafter"/>
</dbReference>
<feature type="signal peptide" evidence="14">
    <location>
        <begin position="1"/>
        <end position="29"/>
    </location>
</feature>
<evidence type="ECO:0000256" key="7">
    <source>
        <dbReference type="ARBA" id="ARBA00023136"/>
    </source>
</evidence>
<feature type="binding site" evidence="13">
    <location>
        <position position="66"/>
    </location>
    <ligand>
        <name>molybdate</name>
        <dbReference type="ChEBI" id="CHEBI:36264"/>
    </ligand>
</feature>
<evidence type="ECO:0000313" key="15">
    <source>
        <dbReference type="EMBL" id="MRU15802.1"/>
    </source>
</evidence>
<dbReference type="InterPro" id="IPR050682">
    <property type="entry name" value="ModA/WtpA"/>
</dbReference>
<evidence type="ECO:0000256" key="12">
    <source>
        <dbReference type="ARBA" id="ARBA00078141"/>
    </source>
</evidence>
<keyword evidence="13" id="KW-0500">Molybdenum</keyword>
<dbReference type="PANTHER" id="PTHR30632:SF17">
    <property type="entry name" value="MOLYBDATE-BINDING PROTEIN MODA"/>
    <property type="match status" value="1"/>
</dbReference>
<gene>
    <name evidence="15" type="primary">modA</name>
    <name evidence="15" type="ORF">FDP25_10225</name>
</gene>
<organism evidence="15 16">
    <name type="scientific">Roseovarius bejariae</name>
    <dbReference type="NCBI Taxonomy" id="2576383"/>
    <lineage>
        <taxon>Bacteria</taxon>
        <taxon>Pseudomonadati</taxon>
        <taxon>Pseudomonadota</taxon>
        <taxon>Alphaproteobacteria</taxon>
        <taxon>Rhodobacterales</taxon>
        <taxon>Roseobacteraceae</taxon>
        <taxon>Roseovarius</taxon>
    </lineage>
</organism>
<evidence type="ECO:0000256" key="10">
    <source>
        <dbReference type="ARBA" id="ARBA00062515"/>
    </source>
</evidence>
<protein>
    <recommendedName>
        <fullName evidence="11">Molybdate-binding protein ModA</fullName>
    </recommendedName>
    <alternativeName>
        <fullName evidence="12">Molybdate/tungstate-binding protein ModA</fullName>
    </alternativeName>
</protein>
<dbReference type="PANTHER" id="PTHR30632">
    <property type="entry name" value="MOLYBDATE-BINDING PERIPLASMIC PROTEIN"/>
    <property type="match status" value="1"/>
</dbReference>
<comment type="subcellular location">
    <subcellularLocation>
        <location evidence="1">Cell membrane</location>
    </subcellularLocation>
</comment>
<dbReference type="PIRSF" id="PIRSF004846">
    <property type="entry name" value="ModA"/>
    <property type="match status" value="1"/>
</dbReference>
<dbReference type="GO" id="GO:0046872">
    <property type="term" value="F:metal ion binding"/>
    <property type="evidence" value="ECO:0007669"/>
    <property type="project" value="UniProtKB-KW"/>
</dbReference>
<evidence type="ECO:0000256" key="11">
    <source>
        <dbReference type="ARBA" id="ARBA00073171"/>
    </source>
</evidence>
<dbReference type="NCBIfam" id="TIGR01256">
    <property type="entry name" value="modA"/>
    <property type="match status" value="1"/>
</dbReference>
<feature type="binding site" evidence="13">
    <location>
        <position position="178"/>
    </location>
    <ligand>
        <name>molybdate</name>
        <dbReference type="ChEBI" id="CHEBI:36264"/>
    </ligand>
</feature>
<evidence type="ECO:0000256" key="1">
    <source>
        <dbReference type="ARBA" id="ARBA00004236"/>
    </source>
</evidence>
<dbReference type="EMBL" id="SZWE01000001">
    <property type="protein sequence ID" value="MRU15802.1"/>
    <property type="molecule type" value="Genomic_DNA"/>
</dbReference>
<sequence>MWVKRIKSGFAKLRLALLLTCVVPAPLVAGEVTVFAASSLTDVLQQIEPRFEDETGHELRLSLAGSSKLARQIQMGAPADVFISANVDWMDRLQHEGLIASGTRRNLLGNALVLIAHDPATPPVSIGPTLDLSSLLGDGRLAMGLVDAVPAGVYGKAALRHFDLWDGVAPKVAQAANVRAALSFVASGAAPYGIVYETDARAEDDVTIVARFPAGSHPRILYPVAAMATADGAAVTDFLAYLDTAESQAIFAEAGFSRPSD</sequence>
<dbReference type="RefSeq" id="WP_154151367.1">
    <property type="nucleotide sequence ID" value="NZ_SZWE01000001.1"/>
</dbReference>
<reference evidence="15 16" key="1">
    <citation type="submission" date="2019-05" db="EMBL/GenBank/DDBJ databases">
        <title>Roseovarius bejariae sp. nov., a moderately halophylic bacterium isolated from a saline soil in Rambla Salada (Murcia).</title>
        <authorList>
            <person name="Castro D.J."/>
            <person name="Gomez-Altuve A."/>
            <person name="Reina J.C."/>
            <person name="Rodriguez M."/>
            <person name="Sampedro I."/>
            <person name="Llamas I."/>
            <person name="Martinez-Checa F."/>
        </authorList>
    </citation>
    <scope>NUCLEOTIDE SEQUENCE [LARGE SCALE GENOMIC DNA]</scope>
    <source>
        <strain evidence="15 16">A21</strain>
    </source>
</reference>
<evidence type="ECO:0000256" key="8">
    <source>
        <dbReference type="ARBA" id="ARBA00023245"/>
    </source>
</evidence>
<dbReference type="Pfam" id="PF13531">
    <property type="entry name" value="SBP_bac_11"/>
    <property type="match status" value="1"/>
</dbReference>
<dbReference type="SUPFAM" id="SSF53850">
    <property type="entry name" value="Periplasmic binding protein-like II"/>
    <property type="match status" value="1"/>
</dbReference>
<dbReference type="Gene3D" id="3.40.190.10">
    <property type="entry name" value="Periplasmic binding protein-like II"/>
    <property type="match status" value="2"/>
</dbReference>
<keyword evidence="16" id="KW-1185">Reference proteome</keyword>